<accession>A0A2I4C6F3</accession>
<dbReference type="STRING" id="52670.A0A2I4C6F3"/>
<dbReference type="PANTHER" id="PTHR23414:SF2">
    <property type="entry name" value="PROTEIN ADM2"/>
    <property type="match status" value="1"/>
</dbReference>
<proteinExistence type="inferred from homology"/>
<evidence type="ECO:0000256" key="1">
    <source>
        <dbReference type="ARBA" id="ARBA00004613"/>
    </source>
</evidence>
<dbReference type="Pfam" id="PF00214">
    <property type="entry name" value="Calc_CGRP_IAPP"/>
    <property type="match status" value="1"/>
</dbReference>
<feature type="signal peptide" evidence="7">
    <location>
        <begin position="1"/>
        <end position="20"/>
    </location>
</feature>
<dbReference type="KEGG" id="alim:106525778"/>
<feature type="compositionally biased region" description="Polar residues" evidence="6">
    <location>
        <begin position="52"/>
        <end position="63"/>
    </location>
</feature>
<comment type="subcellular location">
    <subcellularLocation>
        <location evidence="1">Secreted</location>
    </subcellularLocation>
</comment>
<comment type="similarity">
    <text evidence="2">Belongs to the adrenomedullin family.</text>
</comment>
<keyword evidence="8" id="KW-1185">Reference proteome</keyword>
<protein>
    <submittedName>
        <fullName evidence="9">Protein ADM2a</fullName>
    </submittedName>
</protein>
<dbReference type="CTD" id="403114"/>
<sequence>MRSLIPVLVCCISLVSLQLSALPAGERPDTSRLDHLNKMIGQEEELSLPPGGQTNSVRSSESGQLPKRLPAFLGHPPASGVRAAVPGLAWAQPAEASQIKRRLRRSRSQAPSRGGHQYPKNAQLMRVGCVLGTCQVQNLSHRLYQLIGQTGREESAPINPRSPHSYG</sequence>
<evidence type="ECO:0000256" key="3">
    <source>
        <dbReference type="ARBA" id="ARBA00022525"/>
    </source>
</evidence>
<dbReference type="RefSeq" id="XP_013875565.1">
    <property type="nucleotide sequence ID" value="XM_014020111.1"/>
</dbReference>
<dbReference type="GO" id="GO:0010460">
    <property type="term" value="P:positive regulation of heart rate"/>
    <property type="evidence" value="ECO:0007669"/>
    <property type="project" value="TreeGrafter"/>
</dbReference>
<dbReference type="GO" id="GO:0005179">
    <property type="term" value="F:hormone activity"/>
    <property type="evidence" value="ECO:0007669"/>
    <property type="project" value="InterPro"/>
</dbReference>
<evidence type="ECO:0000256" key="6">
    <source>
        <dbReference type="SAM" id="MobiDB-lite"/>
    </source>
</evidence>
<evidence type="ECO:0000256" key="2">
    <source>
        <dbReference type="ARBA" id="ARBA00010575"/>
    </source>
</evidence>
<dbReference type="GO" id="GO:0003073">
    <property type="term" value="P:regulation of systemic arterial blood pressure"/>
    <property type="evidence" value="ECO:0007669"/>
    <property type="project" value="TreeGrafter"/>
</dbReference>
<reference evidence="9" key="1">
    <citation type="submission" date="2025-08" db="UniProtKB">
        <authorList>
            <consortium name="RefSeq"/>
        </authorList>
    </citation>
    <scope>IDENTIFICATION</scope>
    <source>
        <strain evidence="9">Quisiro</strain>
        <tissue evidence="9">Liver</tissue>
    </source>
</reference>
<evidence type="ECO:0000256" key="5">
    <source>
        <dbReference type="ARBA" id="ARBA00023157"/>
    </source>
</evidence>
<gene>
    <name evidence="9" type="primary">adm2a</name>
</gene>
<dbReference type="PANTHER" id="PTHR23414">
    <property type="entry name" value="ADRENOMEDULLIN, ADM"/>
    <property type="match status" value="1"/>
</dbReference>
<dbReference type="Proteomes" id="UP000192220">
    <property type="component" value="Unplaced"/>
</dbReference>
<dbReference type="GO" id="GO:0005576">
    <property type="term" value="C:extracellular region"/>
    <property type="evidence" value="ECO:0007669"/>
    <property type="project" value="UniProtKB-SubCell"/>
</dbReference>
<evidence type="ECO:0000256" key="4">
    <source>
        <dbReference type="ARBA" id="ARBA00022729"/>
    </source>
</evidence>
<dbReference type="InParanoid" id="A0A2I4C6F3"/>
<keyword evidence="3" id="KW-0964">Secreted</keyword>
<organism evidence="8 9">
    <name type="scientific">Austrofundulus limnaeus</name>
    <name type="common">Annual killifish</name>
    <dbReference type="NCBI Taxonomy" id="52670"/>
    <lineage>
        <taxon>Eukaryota</taxon>
        <taxon>Metazoa</taxon>
        <taxon>Chordata</taxon>
        <taxon>Craniata</taxon>
        <taxon>Vertebrata</taxon>
        <taxon>Euteleostomi</taxon>
        <taxon>Actinopterygii</taxon>
        <taxon>Neopterygii</taxon>
        <taxon>Teleostei</taxon>
        <taxon>Neoteleostei</taxon>
        <taxon>Acanthomorphata</taxon>
        <taxon>Ovalentaria</taxon>
        <taxon>Atherinomorphae</taxon>
        <taxon>Cyprinodontiformes</taxon>
        <taxon>Rivulidae</taxon>
        <taxon>Austrofundulus</taxon>
    </lineage>
</organism>
<dbReference type="OrthoDB" id="9907777at2759"/>
<evidence type="ECO:0000313" key="8">
    <source>
        <dbReference type="Proteomes" id="UP000192220"/>
    </source>
</evidence>
<feature type="chain" id="PRO_5014113147" evidence="7">
    <location>
        <begin position="21"/>
        <end position="167"/>
    </location>
</feature>
<dbReference type="InterPro" id="IPR051665">
    <property type="entry name" value="Adrenomedullin-reg_peptide"/>
</dbReference>
<dbReference type="AlphaFoldDB" id="A0A2I4C6F3"/>
<feature type="region of interest" description="Disordered" evidence="6">
    <location>
        <begin position="43"/>
        <end position="68"/>
    </location>
</feature>
<feature type="region of interest" description="Disordered" evidence="6">
    <location>
        <begin position="99"/>
        <end position="119"/>
    </location>
</feature>
<evidence type="ECO:0000313" key="9">
    <source>
        <dbReference type="RefSeq" id="XP_013875565.1"/>
    </source>
</evidence>
<dbReference type="InterPro" id="IPR021116">
    <property type="entry name" value="Calcitonin/adrenomedullin"/>
</dbReference>
<evidence type="ECO:0000256" key="7">
    <source>
        <dbReference type="SAM" id="SignalP"/>
    </source>
</evidence>
<keyword evidence="5" id="KW-1015">Disulfide bond</keyword>
<dbReference type="GO" id="GO:0007189">
    <property type="term" value="P:adenylate cyclase-activating G protein-coupled receptor signaling pathway"/>
    <property type="evidence" value="ECO:0007669"/>
    <property type="project" value="TreeGrafter"/>
</dbReference>
<name>A0A2I4C6F3_AUSLI</name>
<keyword evidence="4 7" id="KW-0732">Signal</keyword>